<dbReference type="Gene3D" id="3.40.630.30">
    <property type="match status" value="1"/>
</dbReference>
<dbReference type="Proteomes" id="UP000294530">
    <property type="component" value="Unassembled WGS sequence"/>
</dbReference>
<gene>
    <name evidence="2" type="ORF">CCR75_002059</name>
</gene>
<evidence type="ECO:0000313" key="2">
    <source>
        <dbReference type="EMBL" id="TDH65432.1"/>
    </source>
</evidence>
<evidence type="ECO:0000259" key="1">
    <source>
        <dbReference type="Pfam" id="PF22998"/>
    </source>
</evidence>
<keyword evidence="3" id="KW-1185">Reference proteome</keyword>
<sequence>MSKFRVVQLTHEALKVQCKVDDFEEWGAPALDRSQYLCKEELQRAMAFSQQGSIFWALVDTMEDSELVAGQTVIYCHCESHRFDCAVRHGSGEIKRGFSHHIGSVFTLPQYRNKGLASFFMKEVANQLKLLPGALVSILYSDIGPTFYDKLGWKLYPSISAILDVEHPVNANAGSNYKAELVALTLDDKLDDILKADNTRLVEELSSNRFKKQEAFAILPTRDSIEWQFCIGVHYATAHKNSELPYYCGVKIHEDAFLIWRHNFKESTLNVLRARFPEKRDNFVNVIHLLLNEAVKEARKFNLQKIAIWDPPLVLACSEVRCSIIMSFIEREDSLSSALIFYRDDSVGSSTLLPHWLANQKYAWV</sequence>
<dbReference type="InterPro" id="IPR055100">
    <property type="entry name" value="GNAT_LYC1-like"/>
</dbReference>
<dbReference type="SUPFAM" id="SSF55729">
    <property type="entry name" value="Acyl-CoA N-acyltransferases (Nat)"/>
    <property type="match status" value="1"/>
</dbReference>
<dbReference type="Pfam" id="PF22998">
    <property type="entry name" value="GNAT_LYC1-like"/>
    <property type="match status" value="1"/>
</dbReference>
<dbReference type="GeneID" id="94345830"/>
<dbReference type="KEGG" id="blac:94345830"/>
<organism evidence="2 3">
    <name type="scientific">Bremia lactucae</name>
    <name type="common">Lettuce downy mildew</name>
    <dbReference type="NCBI Taxonomy" id="4779"/>
    <lineage>
        <taxon>Eukaryota</taxon>
        <taxon>Sar</taxon>
        <taxon>Stramenopiles</taxon>
        <taxon>Oomycota</taxon>
        <taxon>Peronosporomycetes</taxon>
        <taxon>Peronosporales</taxon>
        <taxon>Peronosporaceae</taxon>
        <taxon>Bremia</taxon>
    </lineage>
</organism>
<reference evidence="2 3" key="1">
    <citation type="journal article" date="2021" name="Genome Biol.">
        <title>AFLAP: assembly-free linkage analysis pipeline using k-mers from genome sequencing data.</title>
        <authorList>
            <person name="Fletcher K."/>
            <person name="Zhang L."/>
            <person name="Gil J."/>
            <person name="Han R."/>
            <person name="Cavanaugh K."/>
            <person name="Michelmore R."/>
        </authorList>
    </citation>
    <scope>NUCLEOTIDE SEQUENCE [LARGE SCALE GENOMIC DNA]</scope>
    <source>
        <strain evidence="2 3">SF5</strain>
    </source>
</reference>
<proteinExistence type="predicted"/>
<protein>
    <recommendedName>
        <fullName evidence="1">LYC1 C-terminal domain-containing protein</fullName>
    </recommendedName>
</protein>
<dbReference type="AlphaFoldDB" id="A0A976IB82"/>
<feature type="domain" description="LYC1 C-terminal" evidence="1">
    <location>
        <begin position="166"/>
        <end position="365"/>
    </location>
</feature>
<dbReference type="EMBL" id="SHOA02000001">
    <property type="protein sequence ID" value="TDH65432.1"/>
    <property type="molecule type" value="Genomic_DNA"/>
</dbReference>
<dbReference type="InterPro" id="IPR053013">
    <property type="entry name" value="LAT"/>
</dbReference>
<dbReference type="PANTHER" id="PTHR34815:SF2">
    <property type="entry name" value="N-ACETYLTRANSFERASE DOMAIN-CONTAINING PROTEIN"/>
    <property type="match status" value="1"/>
</dbReference>
<name>A0A976IB82_BRELC</name>
<dbReference type="OrthoDB" id="2020070at2759"/>
<dbReference type="PANTHER" id="PTHR34815">
    <property type="entry name" value="LYSINE ACETYLTRANSFERASE"/>
    <property type="match status" value="1"/>
</dbReference>
<accession>A0A976IB82</accession>
<dbReference type="CDD" id="cd04301">
    <property type="entry name" value="NAT_SF"/>
    <property type="match status" value="1"/>
</dbReference>
<dbReference type="InterPro" id="IPR016181">
    <property type="entry name" value="Acyl_CoA_acyltransferase"/>
</dbReference>
<comment type="caution">
    <text evidence="2">The sequence shown here is derived from an EMBL/GenBank/DDBJ whole genome shotgun (WGS) entry which is preliminary data.</text>
</comment>
<dbReference type="RefSeq" id="XP_067814931.1">
    <property type="nucleotide sequence ID" value="XM_067960159.1"/>
</dbReference>
<evidence type="ECO:0000313" key="3">
    <source>
        <dbReference type="Proteomes" id="UP000294530"/>
    </source>
</evidence>